<dbReference type="RefSeq" id="WP_229864799.1">
    <property type="nucleotide sequence ID" value="NZ_BJND01000004.1"/>
</dbReference>
<proteinExistence type="predicted"/>
<sequence length="178" mass="19632">MSRAMADGRRADGERRRQRVKTAIRQATGNGTAISVSGIARQAGVDRTFLYRHRDLLALIHAAERQPSAAEPGAGPPVSLASLQADLANAHARNTRIVIQTQRLERRLAELMGVQAWRESGLGAPADQEELQRQVSRLEQENTELLARLEERDAKLEAARAANRELTRALNQKGTADR</sequence>
<gene>
    <name evidence="2" type="ORF">SSP24_03650</name>
</gene>
<accession>A0A4Y3VA86</accession>
<name>A0A4Y3VA86_9ACTN</name>
<evidence type="ECO:0000313" key="2">
    <source>
        <dbReference type="EMBL" id="GEC02710.1"/>
    </source>
</evidence>
<keyword evidence="3" id="KW-1185">Reference proteome</keyword>
<reference evidence="2 3" key="1">
    <citation type="submission" date="2019-06" db="EMBL/GenBank/DDBJ databases">
        <title>Whole genome shotgun sequence of Streptomyces spinoverrucosus NBRC 14228.</title>
        <authorList>
            <person name="Hosoyama A."/>
            <person name="Uohara A."/>
            <person name="Ohji S."/>
            <person name="Ichikawa N."/>
        </authorList>
    </citation>
    <scope>NUCLEOTIDE SEQUENCE [LARGE SCALE GENOMIC DNA]</scope>
    <source>
        <strain evidence="2 3">NBRC 14228</strain>
    </source>
</reference>
<organism evidence="2 3">
    <name type="scientific">Streptomyces spinoverrucosus</name>
    <dbReference type="NCBI Taxonomy" id="284043"/>
    <lineage>
        <taxon>Bacteria</taxon>
        <taxon>Bacillati</taxon>
        <taxon>Actinomycetota</taxon>
        <taxon>Actinomycetes</taxon>
        <taxon>Kitasatosporales</taxon>
        <taxon>Streptomycetaceae</taxon>
        <taxon>Streptomyces</taxon>
    </lineage>
</organism>
<dbReference type="AlphaFoldDB" id="A0A4Y3VA86"/>
<evidence type="ECO:0008006" key="4">
    <source>
        <dbReference type="Google" id="ProtNLM"/>
    </source>
</evidence>
<dbReference type="EMBL" id="BJND01000004">
    <property type="protein sequence ID" value="GEC02710.1"/>
    <property type="molecule type" value="Genomic_DNA"/>
</dbReference>
<dbReference type="Pfam" id="PF19776">
    <property type="entry name" value="DUF6262"/>
    <property type="match status" value="1"/>
</dbReference>
<evidence type="ECO:0000313" key="3">
    <source>
        <dbReference type="Proteomes" id="UP000317881"/>
    </source>
</evidence>
<dbReference type="InterPro" id="IPR046229">
    <property type="entry name" value="TnpC-like"/>
</dbReference>
<keyword evidence="1" id="KW-0175">Coiled coil</keyword>
<feature type="coiled-coil region" evidence="1">
    <location>
        <begin position="128"/>
        <end position="169"/>
    </location>
</feature>
<comment type="caution">
    <text evidence="2">The sequence shown here is derived from an EMBL/GenBank/DDBJ whole genome shotgun (WGS) entry which is preliminary data.</text>
</comment>
<protein>
    <recommendedName>
        <fullName evidence="4">Transposase</fullName>
    </recommendedName>
</protein>
<evidence type="ECO:0000256" key="1">
    <source>
        <dbReference type="SAM" id="Coils"/>
    </source>
</evidence>
<dbReference type="Proteomes" id="UP000317881">
    <property type="component" value="Unassembled WGS sequence"/>
</dbReference>